<dbReference type="InterPro" id="IPR002397">
    <property type="entry name" value="Cyt_P450_B"/>
</dbReference>
<accession>A0A511TFM3</accession>
<dbReference type="InterPro" id="IPR001128">
    <property type="entry name" value="Cyt_P450"/>
</dbReference>
<proteinExistence type="inferred from homology"/>
<dbReference type="PANTHER" id="PTHR46696">
    <property type="entry name" value="P450, PUTATIVE (EUROFUNG)-RELATED"/>
    <property type="match status" value="1"/>
</dbReference>
<dbReference type="InterPro" id="IPR036396">
    <property type="entry name" value="Cyt_P450_sf"/>
</dbReference>
<comment type="similarity">
    <text evidence="1 7">Belongs to the cytochrome P450 family.</text>
</comment>
<comment type="caution">
    <text evidence="8">The sequence shown here is derived from an EMBL/GenBank/DDBJ whole genome shotgun (WGS) entry which is preliminary data.</text>
</comment>
<name>A0A511TFM3_MYXFU</name>
<dbReference type="OrthoDB" id="4511384at2"/>
<dbReference type="GO" id="GO:0005506">
    <property type="term" value="F:iron ion binding"/>
    <property type="evidence" value="ECO:0007669"/>
    <property type="project" value="InterPro"/>
</dbReference>
<evidence type="ECO:0000256" key="4">
    <source>
        <dbReference type="ARBA" id="ARBA00023002"/>
    </source>
</evidence>
<keyword evidence="4 7" id="KW-0560">Oxidoreductase</keyword>
<dbReference type="GO" id="GO:0004497">
    <property type="term" value="F:monooxygenase activity"/>
    <property type="evidence" value="ECO:0007669"/>
    <property type="project" value="UniProtKB-KW"/>
</dbReference>
<evidence type="ECO:0000256" key="1">
    <source>
        <dbReference type="ARBA" id="ARBA00010617"/>
    </source>
</evidence>
<protein>
    <submittedName>
        <fullName evidence="8">Cytochrome P450</fullName>
    </submittedName>
</protein>
<evidence type="ECO:0000313" key="9">
    <source>
        <dbReference type="EMBL" id="SEU39025.1"/>
    </source>
</evidence>
<evidence type="ECO:0000256" key="6">
    <source>
        <dbReference type="ARBA" id="ARBA00023033"/>
    </source>
</evidence>
<dbReference type="InterPro" id="IPR017972">
    <property type="entry name" value="Cyt_P450_CS"/>
</dbReference>
<dbReference type="EMBL" id="BJXR01000052">
    <property type="protein sequence ID" value="GEN11988.1"/>
    <property type="molecule type" value="Genomic_DNA"/>
</dbReference>
<dbReference type="SUPFAM" id="SSF48264">
    <property type="entry name" value="Cytochrome P450"/>
    <property type="match status" value="1"/>
</dbReference>
<evidence type="ECO:0000256" key="3">
    <source>
        <dbReference type="ARBA" id="ARBA00022723"/>
    </source>
</evidence>
<keyword evidence="3 7" id="KW-0479">Metal-binding</keyword>
<sequence>MSPRINFLSREFMENPHPHLAELRRQGPVVQVDPGGIWAVTHHDEVQHVLKSPRLFSSSGLRFAFSPAWLGRTNPLSYSIAFMDPPHHGRLRALVTQAFTPKALARLESRIHATARKCVDDMLEKRQVDFVDALSTAIPASVIGHLLGLDESRHAQLKQWTLDIATLSGVAPDDTTGMARCRATVEELDGYSRQMLADRRREPREDMVSDLVQARVGTEALTDDELVGFFVALLVGGLETTVSLLSHCARMFAMRPELLPRLRATPTLIPRFVEETLRYEPPILSIPRTCTEDVTLAGVTLPKGATVLVSLVSASRDEKHFPDGDRFILERENAQQIYFGHGIHFCIGARLTRLEARIALEELVSRVDRVELRTEHVEWTPSLIVRGPATLPVELFPA</sequence>
<dbReference type="AlphaFoldDB" id="A0A511TFM3"/>
<dbReference type="Pfam" id="PF00067">
    <property type="entry name" value="p450"/>
    <property type="match status" value="1"/>
</dbReference>
<keyword evidence="6 7" id="KW-0503">Monooxygenase</keyword>
<dbReference type="EMBL" id="FOIB01000013">
    <property type="protein sequence ID" value="SEU39025.1"/>
    <property type="molecule type" value="Genomic_DNA"/>
</dbReference>
<reference evidence="8 11" key="2">
    <citation type="submission" date="2019-07" db="EMBL/GenBank/DDBJ databases">
        <title>Whole genome shotgun sequence of Myxococcus fulvus NBRC 100333.</title>
        <authorList>
            <person name="Hosoyama A."/>
            <person name="Uohara A."/>
            <person name="Ohji S."/>
            <person name="Ichikawa N."/>
        </authorList>
    </citation>
    <scope>NUCLEOTIDE SEQUENCE [LARGE SCALE GENOMIC DNA]</scope>
    <source>
        <strain evidence="8 11">NBRC 100333</strain>
    </source>
</reference>
<gene>
    <name evidence="8" type="ORF">MFU01_70250</name>
    <name evidence="9" type="ORF">SAMN05443572_113280</name>
</gene>
<dbReference type="FunFam" id="1.10.630.10:FF:000018">
    <property type="entry name" value="Cytochrome P450 monooxygenase"/>
    <property type="match status" value="1"/>
</dbReference>
<dbReference type="STRING" id="1334629.MFUL124B02_11150"/>
<evidence type="ECO:0000313" key="10">
    <source>
        <dbReference type="Proteomes" id="UP000183760"/>
    </source>
</evidence>
<dbReference type="PANTHER" id="PTHR46696:SF1">
    <property type="entry name" value="CYTOCHROME P450 YJIB-RELATED"/>
    <property type="match status" value="1"/>
</dbReference>
<dbReference type="PRINTS" id="PR00359">
    <property type="entry name" value="BP450"/>
</dbReference>
<keyword evidence="2 7" id="KW-0349">Heme</keyword>
<evidence type="ECO:0000313" key="8">
    <source>
        <dbReference type="EMBL" id="GEN11988.1"/>
    </source>
</evidence>
<dbReference type="Gene3D" id="1.10.630.10">
    <property type="entry name" value="Cytochrome P450"/>
    <property type="match status" value="1"/>
</dbReference>
<dbReference type="GO" id="GO:0016705">
    <property type="term" value="F:oxidoreductase activity, acting on paired donors, with incorporation or reduction of molecular oxygen"/>
    <property type="evidence" value="ECO:0007669"/>
    <property type="project" value="InterPro"/>
</dbReference>
<dbReference type="Proteomes" id="UP000321514">
    <property type="component" value="Unassembled WGS sequence"/>
</dbReference>
<dbReference type="GO" id="GO:0020037">
    <property type="term" value="F:heme binding"/>
    <property type="evidence" value="ECO:0007669"/>
    <property type="project" value="InterPro"/>
</dbReference>
<reference evidence="9 10" key="1">
    <citation type="submission" date="2016-10" db="EMBL/GenBank/DDBJ databases">
        <authorList>
            <person name="Varghese N."/>
            <person name="Submissions S."/>
        </authorList>
    </citation>
    <scope>NUCLEOTIDE SEQUENCE [LARGE SCALE GENOMIC DNA]</scope>
    <source>
        <strain evidence="9 10">DSM 16525</strain>
    </source>
</reference>
<evidence type="ECO:0000256" key="5">
    <source>
        <dbReference type="ARBA" id="ARBA00023004"/>
    </source>
</evidence>
<evidence type="ECO:0000256" key="7">
    <source>
        <dbReference type="RuleBase" id="RU000461"/>
    </source>
</evidence>
<evidence type="ECO:0000256" key="2">
    <source>
        <dbReference type="ARBA" id="ARBA00022617"/>
    </source>
</evidence>
<evidence type="ECO:0000313" key="11">
    <source>
        <dbReference type="Proteomes" id="UP000321514"/>
    </source>
</evidence>
<dbReference type="Proteomes" id="UP000183760">
    <property type="component" value="Unassembled WGS sequence"/>
</dbReference>
<keyword evidence="10" id="KW-1185">Reference proteome</keyword>
<organism evidence="8 11">
    <name type="scientific">Myxococcus fulvus</name>
    <dbReference type="NCBI Taxonomy" id="33"/>
    <lineage>
        <taxon>Bacteria</taxon>
        <taxon>Pseudomonadati</taxon>
        <taxon>Myxococcota</taxon>
        <taxon>Myxococcia</taxon>
        <taxon>Myxococcales</taxon>
        <taxon>Cystobacterineae</taxon>
        <taxon>Myxococcaceae</taxon>
        <taxon>Myxococcus</taxon>
    </lineage>
</organism>
<keyword evidence="5 7" id="KW-0408">Iron</keyword>
<dbReference type="PROSITE" id="PS00086">
    <property type="entry name" value="CYTOCHROME_P450"/>
    <property type="match status" value="1"/>
</dbReference>